<name>A0AA96WJN2_9CYAN</name>
<gene>
    <name evidence="1" type="ORF">HJG54_00825</name>
</gene>
<sequence length="79" mass="8734">MHTANTANPATTPTGDHLRAEVEKLAAEAFHQHLISGYGDGESPDEYQIVLQGKPRHYSLEYAHSLLANLIEHQISLVE</sequence>
<organism evidence="1">
    <name type="scientific">Leptolyngbya sp. NK1-12</name>
    <dbReference type="NCBI Taxonomy" id="2547451"/>
    <lineage>
        <taxon>Bacteria</taxon>
        <taxon>Bacillati</taxon>
        <taxon>Cyanobacteriota</taxon>
        <taxon>Cyanophyceae</taxon>
        <taxon>Leptolyngbyales</taxon>
        <taxon>Leptolyngbyaceae</taxon>
        <taxon>Leptolyngbya group</taxon>
        <taxon>Leptolyngbya</taxon>
    </lineage>
</organism>
<proteinExistence type="predicted"/>
<evidence type="ECO:0000313" key="1">
    <source>
        <dbReference type="EMBL" id="WNZ26365.1"/>
    </source>
</evidence>
<dbReference type="EMBL" id="CP053586">
    <property type="protein sequence ID" value="WNZ26365.1"/>
    <property type="molecule type" value="Genomic_DNA"/>
</dbReference>
<accession>A0AA96WJN2</accession>
<protein>
    <submittedName>
        <fullName evidence="1">Uncharacterized protein</fullName>
    </submittedName>
</protein>
<dbReference type="AlphaFoldDB" id="A0AA96WJN2"/>
<reference evidence="1" key="1">
    <citation type="submission" date="2020-05" db="EMBL/GenBank/DDBJ databases">
        <authorList>
            <person name="Zhu T."/>
            <person name="Keshari N."/>
            <person name="Lu X."/>
        </authorList>
    </citation>
    <scope>NUCLEOTIDE SEQUENCE</scope>
    <source>
        <strain evidence="1">NK1-12</strain>
    </source>
</reference>